<gene>
    <name evidence="11" type="primary">priA</name>
    <name evidence="14" type="ORF">DGI_0295</name>
</gene>
<evidence type="ECO:0000256" key="4">
    <source>
        <dbReference type="ARBA" id="ARBA00022741"/>
    </source>
</evidence>
<dbReference type="HAMAP" id="MF_00983">
    <property type="entry name" value="PriA"/>
    <property type="match status" value="1"/>
</dbReference>
<evidence type="ECO:0000256" key="6">
    <source>
        <dbReference type="ARBA" id="ARBA00022806"/>
    </source>
</evidence>
<accession>T2G6M2</accession>
<dbReference type="Pfam" id="PF00271">
    <property type="entry name" value="Helicase_C"/>
    <property type="match status" value="1"/>
</dbReference>
<evidence type="ECO:0000256" key="10">
    <source>
        <dbReference type="ARBA" id="ARBA00023235"/>
    </source>
</evidence>
<dbReference type="Gene3D" id="3.40.1440.60">
    <property type="entry name" value="PriA, 3(prime) DNA-binding domain"/>
    <property type="match status" value="1"/>
</dbReference>
<dbReference type="CDD" id="cd18804">
    <property type="entry name" value="SF2_C_priA"/>
    <property type="match status" value="1"/>
</dbReference>
<dbReference type="AlphaFoldDB" id="T2G6M2"/>
<dbReference type="GO" id="GO:0016887">
    <property type="term" value="F:ATP hydrolysis activity"/>
    <property type="evidence" value="ECO:0007669"/>
    <property type="project" value="RHEA"/>
</dbReference>
<evidence type="ECO:0000256" key="2">
    <source>
        <dbReference type="ARBA" id="ARBA00022705"/>
    </source>
</evidence>
<dbReference type="HOGENOM" id="CLU_013353_2_0_7"/>
<evidence type="ECO:0000259" key="13">
    <source>
        <dbReference type="PROSITE" id="PS51194"/>
    </source>
</evidence>
<feature type="binding site" evidence="11">
    <location>
        <position position="552"/>
    </location>
    <ligand>
        <name>Zn(2+)</name>
        <dbReference type="ChEBI" id="CHEBI:29105"/>
        <label>1</label>
    </ligand>
</feature>
<dbReference type="GO" id="GO:0006269">
    <property type="term" value="P:DNA replication, synthesis of primer"/>
    <property type="evidence" value="ECO:0007669"/>
    <property type="project" value="UniProtKB-KW"/>
</dbReference>
<evidence type="ECO:0000256" key="3">
    <source>
        <dbReference type="ARBA" id="ARBA00022723"/>
    </source>
</evidence>
<proteinExistence type="inferred from homology"/>
<keyword evidence="4 11" id="KW-0547">Nucleotide-binding</keyword>
<dbReference type="Pfam" id="PF18319">
    <property type="entry name" value="Zn_ribbon_PriA"/>
    <property type="match status" value="1"/>
</dbReference>
<evidence type="ECO:0000256" key="7">
    <source>
        <dbReference type="ARBA" id="ARBA00022833"/>
    </source>
</evidence>
<dbReference type="GO" id="GO:0008270">
    <property type="term" value="F:zinc ion binding"/>
    <property type="evidence" value="ECO:0007669"/>
    <property type="project" value="UniProtKB-UniRule"/>
</dbReference>
<feature type="domain" description="Helicase ATP-binding" evidence="12">
    <location>
        <begin position="278"/>
        <end position="449"/>
    </location>
</feature>
<keyword evidence="5 11" id="KW-0378">Hydrolase</keyword>
<dbReference type="GO" id="GO:0006310">
    <property type="term" value="P:DNA recombination"/>
    <property type="evidence" value="ECO:0007669"/>
    <property type="project" value="InterPro"/>
</dbReference>
<evidence type="ECO:0000256" key="1">
    <source>
        <dbReference type="ARBA" id="ARBA00022515"/>
    </source>
</evidence>
<reference evidence="14 15" key="1">
    <citation type="journal article" date="2013" name="J. Bacteriol.">
        <title>Roles of HynAB and Ech, the only two hydrogenases found in the model sulfate reducer Desulfovibrio gigas.</title>
        <authorList>
            <person name="Morais-Silva F.O."/>
            <person name="Santos C.I."/>
            <person name="Rodrigues R."/>
            <person name="Pereira I.A."/>
            <person name="Rodrigues-Pousada C."/>
        </authorList>
    </citation>
    <scope>NUCLEOTIDE SEQUENCE [LARGE SCALE GENOMIC DNA]</scope>
    <source>
        <strain evidence="15">ATCC 19364 / DSM 1382 / NCIMB 9332 / VKM B-1759</strain>
    </source>
</reference>
<dbReference type="PATRIC" id="fig|1121448.10.peg.301"/>
<feature type="binding site" evidence="11">
    <location>
        <position position="521"/>
    </location>
    <ligand>
        <name>Zn(2+)</name>
        <dbReference type="ChEBI" id="CHEBI:29105"/>
        <label>2</label>
    </ligand>
</feature>
<dbReference type="EC" id="5.6.2.4" evidence="11"/>
<dbReference type="PANTHER" id="PTHR30580:SF0">
    <property type="entry name" value="PRIMOSOMAL PROTEIN N"/>
    <property type="match status" value="1"/>
</dbReference>
<dbReference type="Pfam" id="PF17764">
    <property type="entry name" value="PriA_3primeBD"/>
    <property type="match status" value="1"/>
</dbReference>
<comment type="function">
    <text evidence="11">Initiates the restart of stalled replication forks, which reloads the replicative helicase on sites other than the origin of replication. Recognizes and binds to abandoned replication forks and remodels them to uncover a helicase loading site. Promotes assembly of the primosome at these replication forks.</text>
</comment>
<evidence type="ECO:0000259" key="12">
    <source>
        <dbReference type="PROSITE" id="PS51192"/>
    </source>
</evidence>
<evidence type="ECO:0000256" key="11">
    <source>
        <dbReference type="HAMAP-Rule" id="MF_00983"/>
    </source>
</evidence>
<dbReference type="InterPro" id="IPR011545">
    <property type="entry name" value="DEAD/DEAH_box_helicase_dom"/>
</dbReference>
<dbReference type="GO" id="GO:0006302">
    <property type="term" value="P:double-strand break repair"/>
    <property type="evidence" value="ECO:0007669"/>
    <property type="project" value="InterPro"/>
</dbReference>
<comment type="catalytic activity">
    <reaction evidence="11">
        <text>Couples ATP hydrolysis with the unwinding of duplex DNA by translocating in the 3'-5' direction.</text>
        <dbReference type="EC" id="5.6.2.4"/>
    </reaction>
</comment>
<keyword evidence="8 11" id="KW-0067">ATP-binding</keyword>
<dbReference type="STRING" id="1121448.DGI_0295"/>
<comment type="similarity">
    <text evidence="11">Belongs to the helicase family. PriA subfamily.</text>
</comment>
<comment type="catalytic activity">
    <reaction evidence="11">
        <text>ATP + H2O = ADP + phosphate + H(+)</text>
        <dbReference type="Rhea" id="RHEA:13065"/>
        <dbReference type="ChEBI" id="CHEBI:15377"/>
        <dbReference type="ChEBI" id="CHEBI:15378"/>
        <dbReference type="ChEBI" id="CHEBI:30616"/>
        <dbReference type="ChEBI" id="CHEBI:43474"/>
        <dbReference type="ChEBI" id="CHEBI:456216"/>
        <dbReference type="EC" id="5.6.2.4"/>
    </reaction>
</comment>
<organism evidence="14 15">
    <name type="scientific">Megalodesulfovibrio gigas (strain ATCC 19364 / DSM 1382 / NCIMB 9332 / VKM B-1759)</name>
    <name type="common">Desulfovibrio gigas</name>
    <dbReference type="NCBI Taxonomy" id="1121448"/>
    <lineage>
        <taxon>Bacteria</taxon>
        <taxon>Pseudomonadati</taxon>
        <taxon>Thermodesulfobacteriota</taxon>
        <taxon>Desulfovibrionia</taxon>
        <taxon>Desulfovibrionales</taxon>
        <taxon>Desulfovibrionaceae</taxon>
        <taxon>Megalodesulfovibrio</taxon>
    </lineage>
</organism>
<keyword evidence="9 11" id="KW-0238">DNA-binding</keyword>
<dbReference type="PROSITE" id="PS51192">
    <property type="entry name" value="HELICASE_ATP_BIND_1"/>
    <property type="match status" value="1"/>
</dbReference>
<dbReference type="GO" id="GO:0043138">
    <property type="term" value="F:3'-5' DNA helicase activity"/>
    <property type="evidence" value="ECO:0007669"/>
    <property type="project" value="UniProtKB-EC"/>
</dbReference>
<keyword evidence="1 11" id="KW-0639">Primosome</keyword>
<dbReference type="Proteomes" id="UP000016587">
    <property type="component" value="Chromosome"/>
</dbReference>
<comment type="subunit">
    <text evidence="11">Component of the replication restart primosome.</text>
</comment>
<feature type="binding site" evidence="11">
    <location>
        <position position="518"/>
    </location>
    <ligand>
        <name>Zn(2+)</name>
        <dbReference type="ChEBI" id="CHEBI:29105"/>
        <label>2</label>
    </ligand>
</feature>
<dbReference type="KEGG" id="dgg:DGI_0295"/>
<feature type="binding site" evidence="11">
    <location>
        <position position="536"/>
    </location>
    <ligand>
        <name>Zn(2+)</name>
        <dbReference type="ChEBI" id="CHEBI:29105"/>
        <label>2</label>
    </ligand>
</feature>
<evidence type="ECO:0000256" key="9">
    <source>
        <dbReference type="ARBA" id="ARBA00023125"/>
    </source>
</evidence>
<evidence type="ECO:0000313" key="15">
    <source>
        <dbReference type="Proteomes" id="UP000016587"/>
    </source>
</evidence>
<evidence type="ECO:0000313" key="14">
    <source>
        <dbReference type="EMBL" id="AGW12225.1"/>
    </source>
</evidence>
<keyword evidence="6 11" id="KW-0347">Helicase</keyword>
<comment type="cofactor">
    <cofactor evidence="11">
        <name>Zn(2+)</name>
        <dbReference type="ChEBI" id="CHEBI:29105"/>
    </cofactor>
    <text evidence="11">Binds 2 zinc ions per subunit.</text>
</comment>
<reference evidence="15" key="2">
    <citation type="submission" date="2013-07" db="EMBL/GenBank/DDBJ databases">
        <authorList>
            <person name="Morais-Silva F.O."/>
            <person name="Rezende A.M."/>
            <person name="Pimentel C."/>
            <person name="Resende D.M."/>
            <person name="Santos C.I."/>
            <person name="Clemente C."/>
            <person name="de Oliveira L.M."/>
            <person name="da Silva S.M."/>
            <person name="Costa D.A."/>
            <person name="Varela-Raposo A."/>
            <person name="Horacio E.C.A."/>
            <person name="Matos M."/>
            <person name="Flores O."/>
            <person name="Ruiz J.C."/>
            <person name="Rodrigues-Pousada C."/>
        </authorList>
    </citation>
    <scope>NUCLEOTIDE SEQUENCE [LARGE SCALE GENOMIC DNA]</scope>
    <source>
        <strain evidence="15">ATCC 19364 / DSM 1382 / NCIMB 9332 / VKM B-1759</strain>
    </source>
</reference>
<dbReference type="Gene3D" id="3.40.50.300">
    <property type="entry name" value="P-loop containing nucleotide triphosphate hydrolases"/>
    <property type="match status" value="2"/>
</dbReference>
<dbReference type="InterPro" id="IPR005259">
    <property type="entry name" value="PriA"/>
</dbReference>
<dbReference type="EMBL" id="CP006585">
    <property type="protein sequence ID" value="AGW12225.1"/>
    <property type="molecule type" value="Genomic_DNA"/>
</dbReference>
<feature type="binding site" evidence="11">
    <location>
        <position position="539"/>
    </location>
    <ligand>
        <name>Zn(2+)</name>
        <dbReference type="ChEBI" id="CHEBI:29105"/>
        <label>2</label>
    </ligand>
</feature>
<dbReference type="GO" id="GO:0005524">
    <property type="term" value="F:ATP binding"/>
    <property type="evidence" value="ECO:0007669"/>
    <property type="project" value="UniProtKB-UniRule"/>
</dbReference>
<name>T2G6M2_MEGG1</name>
<dbReference type="GO" id="GO:0006270">
    <property type="term" value="P:DNA replication initiation"/>
    <property type="evidence" value="ECO:0007669"/>
    <property type="project" value="TreeGrafter"/>
</dbReference>
<dbReference type="SMART" id="SM00490">
    <property type="entry name" value="HELICc"/>
    <property type="match status" value="1"/>
</dbReference>
<dbReference type="InterPro" id="IPR014001">
    <property type="entry name" value="Helicase_ATP-bd"/>
</dbReference>
<dbReference type="GO" id="GO:1990077">
    <property type="term" value="C:primosome complex"/>
    <property type="evidence" value="ECO:0007669"/>
    <property type="project" value="UniProtKB-UniRule"/>
</dbReference>
<keyword evidence="3 11" id="KW-0479">Metal-binding</keyword>
<dbReference type="InterPro" id="IPR041222">
    <property type="entry name" value="PriA_3primeBD"/>
</dbReference>
<dbReference type="InterPro" id="IPR027417">
    <property type="entry name" value="P-loop_NTPase"/>
</dbReference>
<evidence type="ECO:0000256" key="5">
    <source>
        <dbReference type="ARBA" id="ARBA00022801"/>
    </source>
</evidence>
<dbReference type="SMART" id="SM00487">
    <property type="entry name" value="DEXDc"/>
    <property type="match status" value="1"/>
</dbReference>
<protein>
    <recommendedName>
        <fullName evidence="11">Replication restart protein PriA</fullName>
    </recommendedName>
    <alternativeName>
        <fullName evidence="11">ATP-dependent DNA helicase PriA</fullName>
        <ecNumber evidence="11">5.6.2.4</ecNumber>
    </alternativeName>
    <alternativeName>
        <fullName evidence="11">DNA 3'-5' helicase PriA</fullName>
    </alternativeName>
</protein>
<feature type="binding site" evidence="11">
    <location>
        <position position="509"/>
    </location>
    <ligand>
        <name>Zn(2+)</name>
        <dbReference type="ChEBI" id="CHEBI:29105"/>
        <label>1</label>
    </ligand>
</feature>
<keyword evidence="15" id="KW-1185">Reference proteome</keyword>
<keyword evidence="10 11" id="KW-0413">Isomerase</keyword>
<dbReference type="InterPro" id="IPR001650">
    <property type="entry name" value="Helicase_C-like"/>
</dbReference>
<dbReference type="PANTHER" id="PTHR30580">
    <property type="entry name" value="PRIMOSOMAL PROTEIN N"/>
    <property type="match status" value="1"/>
</dbReference>
<dbReference type="Pfam" id="PF00270">
    <property type="entry name" value="DEAD"/>
    <property type="match status" value="1"/>
</dbReference>
<feature type="domain" description="Helicase C-terminal" evidence="13">
    <location>
        <begin position="542"/>
        <end position="699"/>
    </location>
</feature>
<dbReference type="SUPFAM" id="SSF52540">
    <property type="entry name" value="P-loop containing nucleoside triphosphate hydrolases"/>
    <property type="match status" value="1"/>
</dbReference>
<dbReference type="InterPro" id="IPR042115">
    <property type="entry name" value="PriA_3primeBD_sf"/>
</dbReference>
<feature type="binding site" evidence="11">
    <location>
        <position position="512"/>
    </location>
    <ligand>
        <name>Zn(2+)</name>
        <dbReference type="ChEBI" id="CHEBI:29105"/>
        <label>1</label>
    </ligand>
</feature>
<keyword evidence="2 11" id="KW-0235">DNA replication</keyword>
<sequence>MASPPEPLQVNAQRAALLSPPFLAYHYRIPDTPPAAGFLPGMRVAVPLGNTVRAAVLLPQDAGWDTAAGTALTPPEGIALKPVAWPLERVPLFSAAHLDVLRQLALRQGMLLGQVLASVLPAGLKVADIRYRLQGIPKLRSLRIRDVAAADAALRQTLSRAWEAGAMQPEAAFRETQFCWLSQDPPWPVRPAAVNQLKILEYLWEHGPVPVPVLLAALGDGVRESLRRLVDVGLVRQGLVPPGQQEEEMDPACVLAGAPPPPTLNEEQAAALASLSEALHRWQGETRLLYGVTGSGKTTVYLALARECLRAGRSVVLLAPEIALACNLRSAAAQAFPEAELIFHHGSQTPARREAQFRKLAGRGEGDAPVIVVGARSALFLPLHDLGLIVLDEEHDASFKQEERLPYQAKELGYVMARRFGALLLLGSATPDIKSFHAAQTGALPMAGLTRRHGGAQLPAIEFVDIKGLSSFDQLLAPQTMAMVEETVRRGEQAIILLNRRGYAPAMYCQDCGHVLRCPQCQIGLTYHKGRERMLCHYCGEGVPWPCLCPQCGGISFLPLGEGTQRMEEVLTRHLGRDTTVLRLDRDAARRPGRLEEILSAFARKEAQVLVGTQMLSKGHDFPDVTQVVVADADMGLNLPDFRAAERTFQLLMQVSGRAGRGDKPGRVAIQTRDASHYCFEHLKTHDYQGFFEEELARRKKWRYPPFVKLGLVRVSFPAEWEGHAAALAALAGRSREAGREHGVQVMGPAPAPLPMLQGRKRFHLLFKGEDWSRLRAVFAALKPLQDDTLRLTLDLDPLDMM</sequence>
<dbReference type="NCBIfam" id="TIGR00595">
    <property type="entry name" value="priA"/>
    <property type="match status" value="1"/>
</dbReference>
<feature type="binding site" evidence="11">
    <location>
        <position position="549"/>
    </location>
    <ligand>
        <name>Zn(2+)</name>
        <dbReference type="ChEBI" id="CHEBI:29105"/>
        <label>1</label>
    </ligand>
</feature>
<dbReference type="Pfam" id="PF18074">
    <property type="entry name" value="PriA_C"/>
    <property type="match status" value="1"/>
</dbReference>
<dbReference type="GO" id="GO:0003677">
    <property type="term" value="F:DNA binding"/>
    <property type="evidence" value="ECO:0007669"/>
    <property type="project" value="UniProtKB-UniRule"/>
</dbReference>
<dbReference type="eggNOG" id="COG1198">
    <property type="taxonomic scope" value="Bacteria"/>
</dbReference>
<keyword evidence="7 11" id="KW-0862">Zinc</keyword>
<dbReference type="InterPro" id="IPR040498">
    <property type="entry name" value="PriA_CRR"/>
</dbReference>
<dbReference type="PROSITE" id="PS51194">
    <property type="entry name" value="HELICASE_CTER"/>
    <property type="match status" value="1"/>
</dbReference>
<evidence type="ECO:0000256" key="8">
    <source>
        <dbReference type="ARBA" id="ARBA00022840"/>
    </source>
</evidence>
<dbReference type="InterPro" id="IPR041236">
    <property type="entry name" value="PriA_C"/>
</dbReference>